<reference evidence="1 3" key="1">
    <citation type="submission" date="2015-07" db="EMBL/GenBank/DDBJ databases">
        <authorList>
            <person name="Cajimat M.N.B."/>
            <person name="Milazzo M.L."/>
            <person name="Fulhorst C.F."/>
        </authorList>
    </citation>
    <scope>NUCLEOTIDE SEQUENCE [LARGE SCALE GENOMIC DNA]</scope>
    <source>
        <strain evidence="1">Single colony</strain>
    </source>
</reference>
<sequence length="274" mass="29599">MHLFAYVYRYSRVASPSPSRPFTTAGIAAAPSSTLLYQSFPLQAPLFAAEPPGPAGQAGPAKRNKIVPQRLINLKTRVVLADPELWAAGLQTAVGFPAIVNKGGRFRSILCTCRSSSTTSLDILPQKELVKLPRCVLLGHWSARTKALSGELNRGGKIYLFAAVTDLRDALVVLNAAIPPADIFLVSSLFDPDDVREALIEYERPIDLIFAPKDYMNIHGIIQSARWVEEQVENKAYAPRHAVSTGAFLQGGSRSPILATGSLDPDLDPTIAAP</sequence>
<dbReference type="AlphaFoldDB" id="A0A0K3CQK7"/>
<accession>A0A0K3CQK7</accession>
<gene>
    <name evidence="1" type="primary">FGENESH: predicted gene_15.124</name>
    <name evidence="2" type="ORF">AAT19DRAFT_11197</name>
    <name evidence="1" type="ORF">BN2166_0068430</name>
</gene>
<dbReference type="Proteomes" id="UP000239560">
    <property type="component" value="Unassembled WGS sequence"/>
</dbReference>
<protein>
    <submittedName>
        <fullName evidence="1 2">Proteophosphoglycan ppg4</fullName>
    </submittedName>
</protein>
<name>A0A0K3CQK7_RHOTO</name>
<evidence type="ECO:0000313" key="4">
    <source>
        <dbReference type="Proteomes" id="UP000239560"/>
    </source>
</evidence>
<keyword evidence="3" id="KW-1185">Reference proteome</keyword>
<dbReference type="Proteomes" id="UP000199069">
    <property type="component" value="Unassembled WGS sequence"/>
</dbReference>
<proteinExistence type="predicted"/>
<dbReference type="EMBL" id="LCTV02000015">
    <property type="protein sequence ID" value="PRQ70448.1"/>
    <property type="molecule type" value="Genomic_DNA"/>
</dbReference>
<reference evidence="2 4" key="2">
    <citation type="journal article" date="2018" name="Elife">
        <title>Functional genomics of lipid metabolism in the oleaginous yeast Rhodosporidium toruloides.</title>
        <authorList>
            <person name="Coradetti S.T."/>
            <person name="Pinel D."/>
            <person name="Geiselman G."/>
            <person name="Ito M."/>
            <person name="Mondo S."/>
            <person name="Reilly M.C."/>
            <person name="Cheng Y.F."/>
            <person name="Bauer S."/>
            <person name="Grigoriev I."/>
            <person name="Gladden J.M."/>
            <person name="Simmons B.A."/>
            <person name="Brem R."/>
            <person name="Arkin A.P."/>
            <person name="Skerker J.M."/>
        </authorList>
    </citation>
    <scope>NUCLEOTIDE SEQUENCE [LARGE SCALE GENOMIC DNA]</scope>
    <source>
        <strain evidence="2 4">NBRC 0880</strain>
    </source>
</reference>
<evidence type="ECO:0000313" key="2">
    <source>
        <dbReference type="EMBL" id="PRQ70448.1"/>
    </source>
</evidence>
<evidence type="ECO:0000313" key="3">
    <source>
        <dbReference type="Proteomes" id="UP000199069"/>
    </source>
</evidence>
<organism evidence="1 3">
    <name type="scientific">Rhodotorula toruloides</name>
    <name type="common">Yeast</name>
    <name type="synonym">Rhodosporidium toruloides</name>
    <dbReference type="NCBI Taxonomy" id="5286"/>
    <lineage>
        <taxon>Eukaryota</taxon>
        <taxon>Fungi</taxon>
        <taxon>Dikarya</taxon>
        <taxon>Basidiomycota</taxon>
        <taxon>Pucciniomycotina</taxon>
        <taxon>Microbotryomycetes</taxon>
        <taxon>Sporidiobolales</taxon>
        <taxon>Sporidiobolaceae</taxon>
        <taxon>Rhodotorula</taxon>
    </lineage>
</organism>
<dbReference type="EMBL" id="CWKI01000015">
    <property type="protein sequence ID" value="CTR10982.1"/>
    <property type="molecule type" value="Genomic_DNA"/>
</dbReference>
<evidence type="ECO:0000313" key="1">
    <source>
        <dbReference type="EMBL" id="CTR10982.1"/>
    </source>
</evidence>
<dbReference type="OrthoDB" id="2523124at2759"/>